<evidence type="ECO:0000256" key="4">
    <source>
        <dbReference type="ARBA" id="ARBA00023136"/>
    </source>
</evidence>
<feature type="transmembrane region" description="Helical" evidence="5">
    <location>
        <begin position="7"/>
        <end position="27"/>
    </location>
</feature>
<dbReference type="GO" id="GO:0016020">
    <property type="term" value="C:membrane"/>
    <property type="evidence" value="ECO:0007669"/>
    <property type="project" value="UniProtKB-SubCell"/>
</dbReference>
<feature type="non-terminal residue" evidence="6">
    <location>
        <position position="50"/>
    </location>
</feature>
<evidence type="ECO:0000256" key="2">
    <source>
        <dbReference type="ARBA" id="ARBA00022692"/>
    </source>
</evidence>
<protein>
    <recommendedName>
        <fullName evidence="8">Citrate carrier</fullName>
    </recommendedName>
</protein>
<accession>A0A2W6PVU7</accession>
<dbReference type="Pfam" id="PF00939">
    <property type="entry name" value="Na_sulph_symp"/>
    <property type="match status" value="1"/>
</dbReference>
<proteinExistence type="predicted"/>
<dbReference type="EMBL" id="QKWZ01000974">
    <property type="protein sequence ID" value="PZT61906.1"/>
    <property type="molecule type" value="Genomic_DNA"/>
</dbReference>
<evidence type="ECO:0000256" key="3">
    <source>
        <dbReference type="ARBA" id="ARBA00022989"/>
    </source>
</evidence>
<keyword evidence="3 5" id="KW-1133">Transmembrane helix</keyword>
<comment type="subcellular location">
    <subcellularLocation>
        <location evidence="1">Membrane</location>
        <topology evidence="1">Multi-pass membrane protein</topology>
    </subcellularLocation>
</comment>
<evidence type="ECO:0000313" key="6">
    <source>
        <dbReference type="EMBL" id="PZT61906.1"/>
    </source>
</evidence>
<gene>
    <name evidence="6" type="ORF">DNQ45_26970</name>
</gene>
<dbReference type="InterPro" id="IPR001898">
    <property type="entry name" value="SLC13A/DASS"/>
</dbReference>
<comment type="caution">
    <text evidence="6">The sequence shown here is derived from an EMBL/GenBank/DDBJ whole genome shotgun (WGS) entry which is preliminary data.</text>
</comment>
<organism evidence="6 7">
    <name type="scientific">Escherichia coli</name>
    <dbReference type="NCBI Taxonomy" id="562"/>
    <lineage>
        <taxon>Bacteria</taxon>
        <taxon>Pseudomonadati</taxon>
        <taxon>Pseudomonadota</taxon>
        <taxon>Gammaproteobacteria</taxon>
        <taxon>Enterobacterales</taxon>
        <taxon>Enterobacteriaceae</taxon>
        <taxon>Escherichia</taxon>
    </lineage>
</organism>
<dbReference type="Proteomes" id="UP000249482">
    <property type="component" value="Unassembled WGS sequence"/>
</dbReference>
<dbReference type="AlphaFoldDB" id="A0A2W6PVU7"/>
<keyword evidence="2 5" id="KW-0812">Transmembrane</keyword>
<evidence type="ECO:0000313" key="7">
    <source>
        <dbReference type="Proteomes" id="UP000249482"/>
    </source>
</evidence>
<reference evidence="6 7" key="1">
    <citation type="submission" date="2018-06" db="EMBL/GenBank/DDBJ databases">
        <title>Draft genome sequence of mcr-1-harboring Escherichia coli isolated from wound infection of a hospitalized patient, in Bolivia.</title>
        <authorList>
            <person name="Munoz M.E."/>
            <person name="Moura Q."/>
            <person name="Ventura P.R.M."/>
            <person name="Bustos L.R."/>
            <person name="Ovando B.G."/>
            <person name="Terrazas D.I.V."/>
            <person name="Yarhui N.B."/>
            <person name="Cerdeira L."/>
            <person name="Lincopan N."/>
        </authorList>
    </citation>
    <scope>NUCLEOTIDE SEQUENCE [LARGE SCALE GENOMIC DNA]</scope>
    <source>
        <strain evidence="6 7">EcMLT</strain>
    </source>
</reference>
<feature type="transmembrane region" description="Helical" evidence="5">
    <location>
        <begin position="33"/>
        <end position="49"/>
    </location>
</feature>
<dbReference type="GO" id="GO:0022857">
    <property type="term" value="F:transmembrane transporter activity"/>
    <property type="evidence" value="ECO:0007669"/>
    <property type="project" value="InterPro"/>
</dbReference>
<evidence type="ECO:0000256" key="1">
    <source>
        <dbReference type="ARBA" id="ARBA00004141"/>
    </source>
</evidence>
<keyword evidence="4 5" id="KW-0472">Membrane</keyword>
<evidence type="ECO:0000256" key="5">
    <source>
        <dbReference type="SAM" id="Phobius"/>
    </source>
</evidence>
<name>A0A2W6PVU7_ECOLX</name>
<evidence type="ECO:0008006" key="8">
    <source>
        <dbReference type="Google" id="ProtNLM"/>
    </source>
</evidence>
<sequence length="50" mass="5573">MSLAKDNIWKLLAPLVVMGVMFLIPVPDGMPPQAWHYFAVFVAMIVGMIL</sequence>